<protein>
    <submittedName>
        <fullName evidence="2">Uncharacterized protein</fullName>
    </submittedName>
</protein>
<dbReference type="EMBL" id="JBJUIK010000017">
    <property type="protein sequence ID" value="KAL3498012.1"/>
    <property type="molecule type" value="Genomic_DNA"/>
</dbReference>
<reference evidence="2 3" key="1">
    <citation type="submission" date="2024-11" db="EMBL/GenBank/DDBJ databases">
        <title>A near-complete genome assembly of Cinchona calisaya.</title>
        <authorList>
            <person name="Lian D.C."/>
            <person name="Zhao X.W."/>
            <person name="Wei L."/>
        </authorList>
    </citation>
    <scope>NUCLEOTIDE SEQUENCE [LARGE SCALE GENOMIC DNA]</scope>
    <source>
        <tissue evidence="2">Nenye</tissue>
    </source>
</reference>
<keyword evidence="1" id="KW-0472">Membrane</keyword>
<keyword evidence="1" id="KW-0812">Transmembrane</keyword>
<evidence type="ECO:0000313" key="3">
    <source>
        <dbReference type="Proteomes" id="UP001630127"/>
    </source>
</evidence>
<feature type="transmembrane region" description="Helical" evidence="1">
    <location>
        <begin position="65"/>
        <end position="98"/>
    </location>
</feature>
<organism evidence="2 3">
    <name type="scientific">Cinchona calisaya</name>
    <dbReference type="NCBI Taxonomy" id="153742"/>
    <lineage>
        <taxon>Eukaryota</taxon>
        <taxon>Viridiplantae</taxon>
        <taxon>Streptophyta</taxon>
        <taxon>Embryophyta</taxon>
        <taxon>Tracheophyta</taxon>
        <taxon>Spermatophyta</taxon>
        <taxon>Magnoliopsida</taxon>
        <taxon>eudicotyledons</taxon>
        <taxon>Gunneridae</taxon>
        <taxon>Pentapetalae</taxon>
        <taxon>asterids</taxon>
        <taxon>lamiids</taxon>
        <taxon>Gentianales</taxon>
        <taxon>Rubiaceae</taxon>
        <taxon>Cinchonoideae</taxon>
        <taxon>Cinchoneae</taxon>
        <taxon>Cinchona</taxon>
    </lineage>
</organism>
<accession>A0ABD2XSA1</accession>
<name>A0ABD2XSA1_9GENT</name>
<evidence type="ECO:0000256" key="1">
    <source>
        <dbReference type="SAM" id="Phobius"/>
    </source>
</evidence>
<sequence length="163" mass="18284">MATGTGPSPLIPFLMVATLGFLLHSQGLFEDISLVSDAQDSAFTLLLVLPIVVLLLVYQFTQSLVLPLAAILIIYAVTKMYLGPLVLIVVIHFLSVYLPSFEFLQGNNRYHDRDRDEYGWGCVLFFALFLALHAMFSEQFGQWGLVLIAVLVFLLYNFQSSPY</sequence>
<keyword evidence="3" id="KW-1185">Reference proteome</keyword>
<dbReference type="AlphaFoldDB" id="A0ABD2XSA1"/>
<evidence type="ECO:0000313" key="2">
    <source>
        <dbReference type="EMBL" id="KAL3498012.1"/>
    </source>
</evidence>
<feature type="transmembrane region" description="Helical" evidence="1">
    <location>
        <begin position="41"/>
        <end position="58"/>
    </location>
</feature>
<proteinExistence type="predicted"/>
<feature type="transmembrane region" description="Helical" evidence="1">
    <location>
        <begin position="118"/>
        <end position="136"/>
    </location>
</feature>
<dbReference type="Proteomes" id="UP001630127">
    <property type="component" value="Unassembled WGS sequence"/>
</dbReference>
<gene>
    <name evidence="2" type="ORF">ACH5RR_040744</name>
</gene>
<comment type="caution">
    <text evidence="2">The sequence shown here is derived from an EMBL/GenBank/DDBJ whole genome shotgun (WGS) entry which is preliminary data.</text>
</comment>
<feature type="transmembrane region" description="Helical" evidence="1">
    <location>
        <begin position="143"/>
        <end position="159"/>
    </location>
</feature>
<keyword evidence="1" id="KW-1133">Transmembrane helix</keyword>